<dbReference type="AlphaFoldDB" id="A0A2X0P236"/>
<dbReference type="Gene3D" id="3.30.420.40">
    <property type="match status" value="2"/>
</dbReference>
<feature type="compositionally biased region" description="Polar residues" evidence="1">
    <location>
        <begin position="278"/>
        <end position="291"/>
    </location>
</feature>
<evidence type="ECO:0000313" key="2">
    <source>
        <dbReference type="EMBL" id="SGY56999.1"/>
    </source>
</evidence>
<dbReference type="Proteomes" id="UP000249464">
    <property type="component" value="Unassembled WGS sequence"/>
</dbReference>
<dbReference type="EMBL" id="FQNC01000044">
    <property type="protein sequence ID" value="SGY56999.1"/>
    <property type="molecule type" value="Genomic_DNA"/>
</dbReference>
<name>A0A2X0P236_9BASI</name>
<dbReference type="PANTHER" id="PTHR14187:SF5">
    <property type="entry name" value="HEAT SHOCK 70 KDA PROTEIN 12A"/>
    <property type="match status" value="1"/>
</dbReference>
<protein>
    <submittedName>
        <fullName evidence="2">BQ5605_C006g04207 protein</fullName>
    </submittedName>
</protein>
<dbReference type="STRING" id="796604.A0A2X0P236"/>
<feature type="compositionally biased region" description="Gly residues" evidence="1">
    <location>
        <begin position="59"/>
        <end position="69"/>
    </location>
</feature>
<feature type="region of interest" description="Disordered" evidence="1">
    <location>
        <begin position="1"/>
        <end position="159"/>
    </location>
</feature>
<gene>
    <name evidence="2" type="primary">BQ5605_C006g04207</name>
    <name evidence="2" type="ORF">BQ5605_C006G04207</name>
</gene>
<feature type="compositionally biased region" description="Pro residues" evidence="1">
    <location>
        <begin position="305"/>
        <end position="314"/>
    </location>
</feature>
<dbReference type="CDD" id="cd10170">
    <property type="entry name" value="ASKHA_NBD_HSP70"/>
    <property type="match status" value="1"/>
</dbReference>
<dbReference type="Gene3D" id="3.90.640.10">
    <property type="entry name" value="Actin, Chain A, domain 4"/>
    <property type="match status" value="1"/>
</dbReference>
<feature type="compositionally biased region" description="Low complexity" evidence="1">
    <location>
        <begin position="127"/>
        <end position="159"/>
    </location>
</feature>
<reference evidence="2 3" key="1">
    <citation type="submission" date="2016-11" db="EMBL/GenBank/DDBJ databases">
        <authorList>
            <person name="Jaros S."/>
            <person name="Januszkiewicz K."/>
            <person name="Wedrychowicz H."/>
        </authorList>
    </citation>
    <scope>NUCLEOTIDE SEQUENCE [LARGE SCALE GENOMIC DNA]</scope>
</reference>
<feature type="compositionally biased region" description="Basic and acidic residues" evidence="1">
    <location>
        <begin position="1"/>
        <end position="10"/>
    </location>
</feature>
<feature type="compositionally biased region" description="Basic and acidic residues" evidence="1">
    <location>
        <begin position="72"/>
        <end position="92"/>
    </location>
</feature>
<organism evidence="2 3">
    <name type="scientific">Microbotryum silenes-dioicae</name>
    <dbReference type="NCBI Taxonomy" id="796604"/>
    <lineage>
        <taxon>Eukaryota</taxon>
        <taxon>Fungi</taxon>
        <taxon>Dikarya</taxon>
        <taxon>Basidiomycota</taxon>
        <taxon>Pucciniomycotina</taxon>
        <taxon>Microbotryomycetes</taxon>
        <taxon>Microbotryales</taxon>
        <taxon>Microbotryaceae</taxon>
        <taxon>Microbotryum</taxon>
    </lineage>
</organism>
<accession>A0A2X0P236</accession>
<dbReference type="PANTHER" id="PTHR14187">
    <property type="entry name" value="ALPHA KINASE/ELONGATION FACTOR 2 KINASE"/>
    <property type="match status" value="1"/>
</dbReference>
<feature type="compositionally biased region" description="Polar residues" evidence="1">
    <location>
        <begin position="27"/>
        <end position="36"/>
    </location>
</feature>
<feature type="region of interest" description="Disordered" evidence="1">
    <location>
        <begin position="193"/>
        <end position="239"/>
    </location>
</feature>
<feature type="compositionally biased region" description="Low complexity" evidence="1">
    <location>
        <begin position="208"/>
        <end position="236"/>
    </location>
</feature>
<dbReference type="SUPFAM" id="SSF53067">
    <property type="entry name" value="Actin-like ATPase domain"/>
    <property type="match status" value="2"/>
</dbReference>
<dbReference type="InterPro" id="IPR043129">
    <property type="entry name" value="ATPase_NBD"/>
</dbReference>
<evidence type="ECO:0000256" key="1">
    <source>
        <dbReference type="SAM" id="MobiDB-lite"/>
    </source>
</evidence>
<feature type="region of interest" description="Disordered" evidence="1">
    <location>
        <begin position="256"/>
        <end position="330"/>
    </location>
</feature>
<keyword evidence="3" id="KW-1185">Reference proteome</keyword>
<proteinExistence type="predicted"/>
<evidence type="ECO:0000313" key="3">
    <source>
        <dbReference type="Proteomes" id="UP000249464"/>
    </source>
</evidence>
<sequence>MYDRCCRGRGYEPSPPPSPRPQMEQAAATTPSFQSMRKTKASRSVGGGGEGAVEADLGAGNGNGNGNGSAGDEIRLEKEKEKEKVKEKKEPKSFQILKYPIHRQTSPHPPRVLSYSPHLREGHPNRARTTSPPLLPTTATTPTPHQAEHTAAQHAMKGSTSSSSLAGVAAVSATGAAAAIGLAGGNTDAVGAGVGSGGDAETARPFRSSSRQQQPQPQPPQQQQQYSQQPLYQSHQIQPQQSYASFASITLSRTGIPMSEQQGTPPVPSIPNGYIPQHPSNHPHAQQSASASVMRPAPLYASPPVGYPTPPPPIQTYSSPLPTTSPVYNVDTGSAAANSVRARMQDPGNEGKLSVGIDFGTTFSGVAYGSTRLFAGQIRQILVWPGSYETYRKVPSCILYHQPSPNEEASVLSWGLEAKNTALQPGMVKCEWFKLLLSPESLRSGRPDPRLPPLPHGKDVVDVIADFLRVLWRYAKKQITEEIGSVVDLDSAEVLLTVPAAWDAAGCNLMREAAIRAHLVQSSRGGDIHWRDRLQIVTEPEAGAIHASTLASLHHLRPSQTFLLCDAGGGTVDTAVYKLMGQLSQLEIAEMCVRSGANAGSLFVDLMFEELVRKILKDHPVHLDPPSLTSFMHAFSESDKLDYHGRVDDGKMLADSMYRFNCFNVEDGHDPSVGLEYGELAIPGHVLKVEVFDPIINQVLDLLHHQLSKVAGTRIDAIILVGGFAASEYLYTRVQEEFGASIPVIARPNDCDVATLRGAARYGLGLTQGRKAVSAVITPRSYIMSECEALDVSWLGGLRSLMGRLSFRIAEVKLPAEDVDRYERPHFITINDAGMEVCANRLSCESLDSRHNRRASSLTRPNPLTDLVAKGAVLRKGEKLRSRFCKFVKNANDSTFTAQLYTSDSDELYRYTDEGDATELCRWTVDLAALPSFAQIAALGGGYVEFDLGLSLDSAEVRGVLMSDEGVDCGTATFEFL</sequence>